<dbReference type="InParanoid" id="A0A369KC81"/>
<proteinExistence type="predicted"/>
<accession>A0A369KC81</accession>
<comment type="caution">
    <text evidence="1">The sequence shown here is derived from an EMBL/GenBank/DDBJ whole genome shotgun (WGS) entry which is preliminary data.</text>
</comment>
<name>A0A369KC81_HYPMA</name>
<dbReference type="OrthoDB" id="3060302at2759"/>
<gene>
    <name evidence="1" type="ORF">Hypma_007129</name>
</gene>
<dbReference type="EMBL" id="LUEZ02000005">
    <property type="protein sequence ID" value="RDB30477.1"/>
    <property type="molecule type" value="Genomic_DNA"/>
</dbReference>
<dbReference type="STRING" id="39966.A0A369KC81"/>
<protein>
    <submittedName>
        <fullName evidence="1">Uncharacterized protein</fullName>
    </submittedName>
</protein>
<evidence type="ECO:0000313" key="2">
    <source>
        <dbReference type="Proteomes" id="UP000076154"/>
    </source>
</evidence>
<evidence type="ECO:0000313" key="1">
    <source>
        <dbReference type="EMBL" id="RDB30477.1"/>
    </source>
</evidence>
<organism evidence="1 2">
    <name type="scientific">Hypsizygus marmoreus</name>
    <name type="common">White beech mushroom</name>
    <name type="synonym">Agaricus marmoreus</name>
    <dbReference type="NCBI Taxonomy" id="39966"/>
    <lineage>
        <taxon>Eukaryota</taxon>
        <taxon>Fungi</taxon>
        <taxon>Dikarya</taxon>
        <taxon>Basidiomycota</taxon>
        <taxon>Agaricomycotina</taxon>
        <taxon>Agaricomycetes</taxon>
        <taxon>Agaricomycetidae</taxon>
        <taxon>Agaricales</taxon>
        <taxon>Tricholomatineae</taxon>
        <taxon>Lyophyllaceae</taxon>
        <taxon>Hypsizygus</taxon>
    </lineage>
</organism>
<sequence>MLTQCTQLLKRVSADPEALQLLQHATSPANKQAFLTKLDNFASQLKISARGLDLFRSFLTWCRSAKSLSTNLQAAIQARAHAEMQKRATKHAFIQRTNLDWKHFDRDAFLATIPIKEVKALKTPFPPIGHHIAISPSIAKKWRHYFASAKQPDKRKRRRPIHLLNSSKLTVDLPPTESALFKNKKGDIIGMVIRNFCPNQGAVAWADLVAERALSLRKNIRMEDTGKLVQVGYSAGSRSSPKFDWVKNLLSNAHSDDALAEINDDDSSVFAFAWQQLRSLLPMPVIDDFDLYLNGTKIKRMDANGHLPSSKSQRSYSVKIGDNEFDFHHAELAPPTGVFGQNYSRPIHYETQPHKYAASWTLSRNAGSPEGMHFYFAKYGIQVQAAPNTVIVWIPSEPHGTCLPNYHPTDGDPPILQRGLAFITSNRLPLVWQQYVDGHITHAQALHKIAYKSDEHYS</sequence>
<reference evidence="1" key="1">
    <citation type="submission" date="2018-04" db="EMBL/GenBank/DDBJ databases">
        <title>Whole genome sequencing of Hypsizygus marmoreus.</title>
        <authorList>
            <person name="Choi I.-G."/>
            <person name="Min B."/>
            <person name="Kim J.-G."/>
            <person name="Kim S."/>
            <person name="Oh Y.-L."/>
            <person name="Kong W.-S."/>
            <person name="Park H."/>
            <person name="Jeong J."/>
            <person name="Song E.-S."/>
        </authorList>
    </citation>
    <scope>NUCLEOTIDE SEQUENCE [LARGE SCALE GENOMIC DNA]</scope>
    <source>
        <strain evidence="1">51987-8</strain>
    </source>
</reference>
<dbReference type="Proteomes" id="UP000076154">
    <property type="component" value="Unassembled WGS sequence"/>
</dbReference>
<dbReference type="AlphaFoldDB" id="A0A369KC81"/>
<keyword evidence="2" id="KW-1185">Reference proteome</keyword>